<reference evidence="10 11" key="1">
    <citation type="submission" date="2018-05" db="EMBL/GenBank/DDBJ databases">
        <title>Draft genome sequence of Scytalidium lignicola DSM 105466, a ubiquitous saprotrophic fungus.</title>
        <authorList>
            <person name="Buettner E."/>
            <person name="Gebauer A.M."/>
            <person name="Hofrichter M."/>
            <person name="Liers C."/>
            <person name="Kellner H."/>
        </authorList>
    </citation>
    <scope>NUCLEOTIDE SEQUENCE [LARGE SCALE GENOMIC DNA]</scope>
    <source>
        <strain evidence="10 11">DSM 105466</strain>
    </source>
</reference>
<dbReference type="InterPro" id="IPR005101">
    <property type="entry name" value="Cryptochr/Photolyase_FAD-bd"/>
</dbReference>
<dbReference type="Gene3D" id="3.40.50.620">
    <property type="entry name" value="HUPs"/>
    <property type="match status" value="1"/>
</dbReference>
<feature type="site" description="Electron transfer via tryptophanyl radical" evidence="6">
    <location>
        <position position="493"/>
    </location>
</feature>
<dbReference type="Pfam" id="PF03441">
    <property type="entry name" value="FAD_binding_7"/>
    <property type="match status" value="1"/>
</dbReference>
<dbReference type="STRING" id="5539.A0A3E2HGN7"/>
<dbReference type="InterPro" id="IPR014133">
    <property type="entry name" value="Cry_DASH"/>
</dbReference>
<dbReference type="Pfam" id="PF00875">
    <property type="entry name" value="DNA_photolyase"/>
    <property type="match status" value="1"/>
</dbReference>
<evidence type="ECO:0000256" key="7">
    <source>
        <dbReference type="RuleBase" id="RU367151"/>
    </source>
</evidence>
<evidence type="ECO:0000256" key="1">
    <source>
        <dbReference type="ARBA" id="ARBA00005862"/>
    </source>
</evidence>
<dbReference type="Gene3D" id="1.10.579.10">
    <property type="entry name" value="DNA Cyclobutane Dipyrimidine Photolyase, subunit A, domain 3"/>
    <property type="match status" value="1"/>
</dbReference>
<dbReference type="PANTHER" id="PTHR11455">
    <property type="entry name" value="CRYPTOCHROME"/>
    <property type="match status" value="1"/>
</dbReference>
<feature type="site" description="Electron transfer via tryptophanyl radical" evidence="6">
    <location>
        <position position="403"/>
    </location>
</feature>
<feature type="site" description="Electron transfer via tryptophanyl radical" evidence="6">
    <location>
        <position position="470"/>
    </location>
</feature>
<evidence type="ECO:0000256" key="4">
    <source>
        <dbReference type="ARBA" id="ARBA00022991"/>
    </source>
</evidence>
<dbReference type="InterPro" id="IPR006050">
    <property type="entry name" value="DNA_photolyase_N"/>
</dbReference>
<evidence type="ECO:0000256" key="6">
    <source>
        <dbReference type="PIRSR" id="PIRSR602081-2"/>
    </source>
</evidence>
<dbReference type="EMBL" id="NCSJ02000051">
    <property type="protein sequence ID" value="RFU32596.1"/>
    <property type="molecule type" value="Genomic_DNA"/>
</dbReference>
<keyword evidence="2 5" id="KW-0285">Flavoprotein</keyword>
<name>A0A3E2HGN7_SCYLI</name>
<dbReference type="GO" id="GO:0000719">
    <property type="term" value="P:photoreactive repair"/>
    <property type="evidence" value="ECO:0007669"/>
    <property type="project" value="TreeGrafter"/>
</dbReference>
<evidence type="ECO:0000313" key="11">
    <source>
        <dbReference type="Proteomes" id="UP000258309"/>
    </source>
</evidence>
<keyword evidence="3 5" id="KW-0274">FAD</keyword>
<evidence type="ECO:0000256" key="3">
    <source>
        <dbReference type="ARBA" id="ARBA00022827"/>
    </source>
</evidence>
<evidence type="ECO:0000259" key="9">
    <source>
        <dbReference type="PROSITE" id="PS51645"/>
    </source>
</evidence>
<keyword evidence="11" id="KW-1185">Reference proteome</keyword>
<dbReference type="InterPro" id="IPR036134">
    <property type="entry name" value="Crypto/Photolyase_FAD-like_sf"/>
</dbReference>
<feature type="compositionally biased region" description="Basic residues" evidence="8">
    <location>
        <begin position="627"/>
        <end position="640"/>
    </location>
</feature>
<feature type="non-terminal residue" evidence="10">
    <location>
        <position position="1"/>
    </location>
</feature>
<dbReference type="GO" id="GO:0003684">
    <property type="term" value="F:damaged DNA binding"/>
    <property type="evidence" value="ECO:0007669"/>
    <property type="project" value="TreeGrafter"/>
</dbReference>
<dbReference type="Gene3D" id="1.25.40.80">
    <property type="match status" value="1"/>
</dbReference>
<evidence type="ECO:0000313" key="10">
    <source>
        <dbReference type="EMBL" id="RFU32596.1"/>
    </source>
</evidence>
<dbReference type="AlphaFoldDB" id="A0A3E2HGN7"/>
<accession>A0A3E2HGN7</accession>
<dbReference type="InterPro" id="IPR002081">
    <property type="entry name" value="Cryptochrome/DNA_photolyase_1"/>
</dbReference>
<comment type="cofactor">
    <cofactor evidence="5 7">
        <name>FAD</name>
        <dbReference type="ChEBI" id="CHEBI:57692"/>
    </cofactor>
    <text evidence="5 7">Binds 1 FAD per subunit.</text>
</comment>
<dbReference type="NCBIfam" id="TIGR02765">
    <property type="entry name" value="crypto_DASH"/>
    <property type="match status" value="1"/>
</dbReference>
<dbReference type="GO" id="GO:0071949">
    <property type="term" value="F:FAD binding"/>
    <property type="evidence" value="ECO:0007669"/>
    <property type="project" value="TreeGrafter"/>
</dbReference>
<feature type="region of interest" description="Disordered" evidence="8">
    <location>
        <begin position="727"/>
        <end position="756"/>
    </location>
</feature>
<feature type="binding site" evidence="5">
    <location>
        <begin position="483"/>
        <end position="485"/>
    </location>
    <ligand>
        <name>FAD</name>
        <dbReference type="ChEBI" id="CHEBI:57692"/>
    </ligand>
</feature>
<evidence type="ECO:0000256" key="8">
    <source>
        <dbReference type="SAM" id="MobiDB-lite"/>
    </source>
</evidence>
<keyword evidence="4 7" id="KW-0157">Chromophore</keyword>
<protein>
    <recommendedName>
        <fullName evidence="7">Cryptochrome DASH</fullName>
    </recommendedName>
</protein>
<dbReference type="PROSITE" id="PS51645">
    <property type="entry name" value="PHR_CRY_ALPHA_BETA"/>
    <property type="match status" value="1"/>
</dbReference>
<gene>
    <name evidence="10" type="ORF">B7463_g3734</name>
</gene>
<comment type="cofactor">
    <cofactor evidence="7">
        <name>(6R)-5,10-methylene-5,6,7,8-tetrahydrofolate</name>
        <dbReference type="ChEBI" id="CHEBI:15636"/>
    </cofactor>
    <text evidence="7">Binds 1 5,10-methenyltetrahydrofolate (MTHF) per subunit.</text>
</comment>
<dbReference type="OrthoDB" id="435881at2759"/>
<feature type="binding site" evidence="5">
    <location>
        <begin position="316"/>
        <end position="320"/>
    </location>
    <ligand>
        <name>FAD</name>
        <dbReference type="ChEBI" id="CHEBI:57692"/>
    </ligand>
</feature>
<feature type="domain" description="Photolyase/cryptochrome alpha/beta" evidence="9">
    <location>
        <begin position="5"/>
        <end position="178"/>
    </location>
</feature>
<feature type="non-terminal residue" evidence="10">
    <location>
        <position position="756"/>
    </location>
</feature>
<feature type="region of interest" description="Disordered" evidence="8">
    <location>
        <begin position="595"/>
        <end position="655"/>
    </location>
</feature>
<evidence type="ECO:0000256" key="5">
    <source>
        <dbReference type="PIRSR" id="PIRSR602081-1"/>
    </source>
</evidence>
<comment type="caution">
    <text evidence="10">The sequence shown here is derived from an EMBL/GenBank/DDBJ whole genome shotgun (WGS) entry which is preliminary data.</text>
</comment>
<dbReference type="SUPFAM" id="SSF52425">
    <property type="entry name" value="Cryptochrome/photolyase, N-terminal domain"/>
    <property type="match status" value="1"/>
</dbReference>
<dbReference type="OMA" id="KFWRCGP"/>
<comment type="similarity">
    <text evidence="1 7">Belongs to the DNA photolyase class-1 family.</text>
</comment>
<dbReference type="InterPro" id="IPR036155">
    <property type="entry name" value="Crypto/Photolyase_N_sf"/>
</dbReference>
<evidence type="ECO:0000256" key="2">
    <source>
        <dbReference type="ARBA" id="ARBA00022630"/>
    </source>
</evidence>
<dbReference type="SUPFAM" id="SSF48173">
    <property type="entry name" value="Cryptochrome/photolyase FAD-binding domain"/>
    <property type="match status" value="1"/>
</dbReference>
<dbReference type="Proteomes" id="UP000258309">
    <property type="component" value="Unassembled WGS sequence"/>
</dbReference>
<feature type="compositionally biased region" description="Polar residues" evidence="8">
    <location>
        <begin position="733"/>
        <end position="743"/>
    </location>
</feature>
<dbReference type="InterPro" id="IPR014729">
    <property type="entry name" value="Rossmann-like_a/b/a_fold"/>
</dbReference>
<proteinExistence type="inferred from homology"/>
<feature type="binding site" evidence="5">
    <location>
        <position position="303"/>
    </location>
    <ligand>
        <name>FAD</name>
        <dbReference type="ChEBI" id="CHEBI:57692"/>
    </ligand>
</feature>
<dbReference type="PRINTS" id="PR00147">
    <property type="entry name" value="DNAPHOTLYASE"/>
</dbReference>
<comment type="function">
    <text evidence="7">May have a photoreceptor function.</text>
</comment>
<sequence>MAPSNLLIYILRRDLRQTDNPILHTLATSSDHGFTHLLPVYIFPAQQIEVSGFLVPSEDATAPTSKSPYPEAKSKVGGFWRCGPHRAKFLAESVWDLKSSLEDVGSGLCVRVGMVPDVVSGLVEGFQGSNEDESKRFNVGAVWMTSEEATEEKEEEKCTKEACEGLGVEFKLWRDEKYFVDDRDLPFSDPQELPDIYTTYRKTLEPLRNVPRPVLPAPAKGSLPQYPEKNLIPTQHYPFVIPESYQGLESCLLAPLTNPENPLIQEPPVYPNDTETAHPFKGGESQAIARLIDIIKSGSVSTYKDTRNSLLGIDCSTKLSGWLSIGCITARQVHATMLAFEDGTDETYKDVEGYGKGENEGTKAVRFELLWRDYMMLCTRKFGPKLFSLYGFKGAEDVGVKEWLAPSRASGGAGKSQAEVTEMFARFLNGTTGMGLIDASQRELYLTGYTSNRARQNVASFLTKHLGFDWRLGAEWYECMLIDSDVGSNWGNWQYVSGVGSDPRREGRVFNPVKQAFDYDPKGEYVKTWVEELRGIQIEDSAEGTGTGTGKGSVMELFQAWTMKEERRKELGVENLKMVCKPLMKIEFTVGKKEKGPCGEARPGRNTGRGVGNANIRGNRVSGSSGHNHHHPHPHPHPRGGPRNYGPVPSFRPYQPPPPIQGYHHPHPHVAYGYGYGYGYPGGGYGYSNPRPYYRRRGGGGGSDYGGGGGGEGGGCSCGAREARPRTVDRVATGNTGMQSHQQATSSPVAVSSSAV</sequence>
<dbReference type="GO" id="GO:0003904">
    <property type="term" value="F:deoxyribodipyrimidine photo-lyase activity"/>
    <property type="evidence" value="ECO:0007669"/>
    <property type="project" value="TreeGrafter"/>
</dbReference>
<dbReference type="PANTHER" id="PTHR11455:SF22">
    <property type="entry name" value="CRYPTOCHROME DASH"/>
    <property type="match status" value="1"/>
</dbReference>
<feature type="compositionally biased region" description="Low complexity" evidence="8">
    <location>
        <begin position="744"/>
        <end position="756"/>
    </location>
</feature>
<organism evidence="10 11">
    <name type="scientific">Scytalidium lignicola</name>
    <name type="common">Hyphomycete</name>
    <dbReference type="NCBI Taxonomy" id="5539"/>
    <lineage>
        <taxon>Eukaryota</taxon>
        <taxon>Fungi</taxon>
        <taxon>Dikarya</taxon>
        <taxon>Ascomycota</taxon>
        <taxon>Pezizomycotina</taxon>
        <taxon>Leotiomycetes</taxon>
        <taxon>Leotiomycetes incertae sedis</taxon>
        <taxon>Scytalidium</taxon>
    </lineage>
</organism>